<dbReference type="SUPFAM" id="SSF82171">
    <property type="entry name" value="DPP6 N-terminal domain-like"/>
    <property type="match status" value="1"/>
</dbReference>
<dbReference type="Proteomes" id="UP000321907">
    <property type="component" value="Unassembled WGS sequence"/>
</dbReference>
<keyword evidence="4" id="KW-1185">Reference proteome</keyword>
<name>A0A5C7FET4_9BACT</name>
<keyword evidence="2" id="KW-0732">Signal</keyword>
<evidence type="ECO:0000256" key="2">
    <source>
        <dbReference type="SAM" id="SignalP"/>
    </source>
</evidence>
<feature type="chain" id="PRO_5022891702" evidence="2">
    <location>
        <begin position="19"/>
        <end position="1197"/>
    </location>
</feature>
<sequence length="1197" mass="135775">MRLSLYLLISFFGAGLFAQTSQVEFGKNRVQYHKDFDSWEQYESDNFITYWYGEGRDLGQSVVQMAEYDFGYIQKMLEHRMNEKVQLIVYRDVTDLKQSNIGSEEVFTLPGNQNLGRSTSYISATQTKFLGNKAFVYFNGDHSDLRRQVREAMASVYIEHMLYGSSVQEVVQNAVLLNLPPWFKDGLVGYLGEDWNTTNDDQLRQLMNSGEFENFKELAAVYPRLAGHSFWNYVAENFGKPTVSNLLYLTRINRSVENGFLYVLGSNYDNILFNWGEYYRTRYAEEAAGRALPTGEEVAIKNKRRLPVTQLKISPDGTRIAYVLNEIGRYKVYLQNLQTGEREVVAKGGQRNLLQATDYNYPLLDFSPSNQELAILYEFRDKPKLLLKDLNSGEEVTEELTTVFDRVFSMAYQDPGNMILSASAKGQTDLYYYTPNVQQVRQITNDFWDDLDATPVNIRGRRGVVFASNRIDTKLSPARLDTILPIRDYDLYYYDLEGKPGELVQISDTPLGNERQPVPIDGDHFSFLSDVSGVVNRYQAHLENYLDHYEQTIYLSTGDEVTLHADSTLESLDTTLIDSVVVFPVIKERAVVEAVTNGNSNIDMQDASGKLPLGVSLYLADDNLAVRTFTFDTTLNVSVVPTNFRVRSYQITGQKVPVFTRPGSTATGGLIAPNKANPAEPVSPADEDAYTFQTRFEDFVDPPRPELENILLRDPDTEDTEIRPAGPDTTGTRPNLTVVTKDPRIRRRTPSKGILRGERPIPELNRTYKFIRGRIKPYRLTFRVNYVKTEADNDPLFAGLNNFSANPTGYTRQPLGILFKGNILDLFEDYTIEGGLRVPTSFNGTEYFLTAANRKNRLDKIVSVYRRNRRLESGFYDVLRPNAPRLVEENTLLAQYGVRYPLDVFRSLRATATVRRDRVQTLPTELAALQTSPESQARVGAKLEYVFDNTLNLATNLRMGTRYKVYADFYKSFNISFSSGGEETGFEPGFLGIAGFDVRHYQRLDKRSILAVRLAGSTNFGQQKLLYYLGGADNSLLNTFNEGIPTPTTGNFVFQDLANPLRGFDVNIRNGGTYLLSNAELRIPVFNYLFRNLRSKLLRDFQVVSFFDIGTAWSGNDPFDEDNPVNITTYPDPNTIGAGTVPVTVRVRRFRDPIIYGYGFGARTTVFGYFVRADYAWGVETGIRGEGKLHLSLGMDF</sequence>
<evidence type="ECO:0000256" key="1">
    <source>
        <dbReference type="SAM" id="MobiDB-lite"/>
    </source>
</evidence>
<dbReference type="InterPro" id="IPR011042">
    <property type="entry name" value="6-blade_b-propeller_TolB-like"/>
</dbReference>
<dbReference type="Gene3D" id="2.120.10.30">
    <property type="entry name" value="TolB, C-terminal domain"/>
    <property type="match status" value="1"/>
</dbReference>
<dbReference type="Gene3D" id="2.40.160.50">
    <property type="entry name" value="membrane protein fhac: a member of the omp85/tpsb transporter family"/>
    <property type="match status" value="1"/>
</dbReference>
<organism evidence="3 4">
    <name type="scientific">Neolewinella aurantiaca</name>
    <dbReference type="NCBI Taxonomy" id="2602767"/>
    <lineage>
        <taxon>Bacteria</taxon>
        <taxon>Pseudomonadati</taxon>
        <taxon>Bacteroidota</taxon>
        <taxon>Saprospiria</taxon>
        <taxon>Saprospirales</taxon>
        <taxon>Lewinellaceae</taxon>
        <taxon>Neolewinella</taxon>
    </lineage>
</organism>
<dbReference type="AlphaFoldDB" id="A0A5C7FET4"/>
<comment type="caution">
    <text evidence="3">The sequence shown here is derived from an EMBL/GenBank/DDBJ whole genome shotgun (WGS) entry which is preliminary data.</text>
</comment>
<proteinExistence type="predicted"/>
<dbReference type="RefSeq" id="WP_147931185.1">
    <property type="nucleotide sequence ID" value="NZ_VOXD01000019.1"/>
</dbReference>
<evidence type="ECO:0000313" key="4">
    <source>
        <dbReference type="Proteomes" id="UP000321907"/>
    </source>
</evidence>
<gene>
    <name evidence="3" type="ORF">FUA23_13025</name>
</gene>
<evidence type="ECO:0000313" key="3">
    <source>
        <dbReference type="EMBL" id="TXF88768.1"/>
    </source>
</evidence>
<reference evidence="3 4" key="1">
    <citation type="submission" date="2019-08" db="EMBL/GenBank/DDBJ databases">
        <title>Lewinella sp. strain SSH13 Genome sequencing and assembly.</title>
        <authorList>
            <person name="Kim I."/>
        </authorList>
    </citation>
    <scope>NUCLEOTIDE SEQUENCE [LARGE SCALE GENOMIC DNA]</scope>
    <source>
        <strain evidence="3 4">SSH13</strain>
    </source>
</reference>
<feature type="signal peptide" evidence="2">
    <location>
        <begin position="1"/>
        <end position="18"/>
    </location>
</feature>
<dbReference type="OrthoDB" id="9760276at2"/>
<accession>A0A5C7FET4</accession>
<feature type="region of interest" description="Disordered" evidence="1">
    <location>
        <begin position="717"/>
        <end position="736"/>
    </location>
</feature>
<dbReference type="EMBL" id="VOXD01000019">
    <property type="protein sequence ID" value="TXF88768.1"/>
    <property type="molecule type" value="Genomic_DNA"/>
</dbReference>
<protein>
    <submittedName>
        <fullName evidence="3">Uncharacterized protein</fullName>
    </submittedName>
</protein>